<dbReference type="SUPFAM" id="SSF52833">
    <property type="entry name" value="Thioredoxin-like"/>
    <property type="match status" value="1"/>
</dbReference>
<dbReference type="InterPro" id="IPR013766">
    <property type="entry name" value="Thioredoxin_domain"/>
</dbReference>
<dbReference type="AlphaFoldDB" id="A0A1S3JA94"/>
<evidence type="ECO:0000256" key="1">
    <source>
        <dbReference type="ARBA" id="ARBA00026148"/>
    </source>
</evidence>
<dbReference type="Proteomes" id="UP000085678">
    <property type="component" value="Unplaced"/>
</dbReference>
<dbReference type="OrthoDB" id="10257948at2759"/>
<dbReference type="Pfam" id="PF00085">
    <property type="entry name" value="Thioredoxin"/>
    <property type="match status" value="1"/>
</dbReference>
<dbReference type="GeneID" id="106171440"/>
<organism evidence="3 4">
    <name type="scientific">Lingula anatina</name>
    <name type="common">Brachiopod</name>
    <name type="synonym">Lingula unguis</name>
    <dbReference type="NCBI Taxonomy" id="7574"/>
    <lineage>
        <taxon>Eukaryota</taxon>
        <taxon>Metazoa</taxon>
        <taxon>Spiralia</taxon>
        <taxon>Lophotrochozoa</taxon>
        <taxon>Brachiopoda</taxon>
        <taxon>Linguliformea</taxon>
        <taxon>Lingulata</taxon>
        <taxon>Lingulida</taxon>
        <taxon>Linguloidea</taxon>
        <taxon>Lingulidae</taxon>
        <taxon>Lingula</taxon>
    </lineage>
</organism>
<sequence>MAASATAQDAEQLLADESLAEERLLEELENEEIPAHIREARLEALKRQAHQFQEMKTKGYGIYSELTEEKEFLDLTTSEEKCIVHFFHPDFRRCAILDGHLQKLSEKYFETKFAKINVEKAKFFVEKLKIRILPALFCFREGKVIDKLIGFEDLGDSDHFQTEALERRLGKSGVIEFAGEEEEKKTVFGYQRHGGGSDDSDED</sequence>
<dbReference type="CDD" id="cd02989">
    <property type="entry name" value="Phd_like_TxnDC9"/>
    <property type="match status" value="1"/>
</dbReference>
<keyword evidence="3" id="KW-1185">Reference proteome</keyword>
<name>A0A1S3JA94_LINAN</name>
<feature type="domain" description="Thioredoxin" evidence="2">
    <location>
        <begin position="70"/>
        <end position="152"/>
    </location>
</feature>
<evidence type="ECO:0000313" key="4">
    <source>
        <dbReference type="RefSeq" id="XP_013407243.1"/>
    </source>
</evidence>
<dbReference type="RefSeq" id="XP_013407243.1">
    <property type="nucleotide sequence ID" value="XM_013551789.2"/>
</dbReference>
<dbReference type="KEGG" id="lak:106171440"/>
<gene>
    <name evidence="4" type="primary">LOC106171440</name>
</gene>
<accession>A0A1S3JA94</accession>
<proteinExistence type="predicted"/>
<dbReference type="InParanoid" id="A0A1S3JA94"/>
<dbReference type="OMA" id="HFFHPEF"/>
<dbReference type="InterPro" id="IPR036249">
    <property type="entry name" value="Thioredoxin-like_sf"/>
</dbReference>
<dbReference type="Gene3D" id="3.40.30.10">
    <property type="entry name" value="Glutaredoxin"/>
    <property type="match status" value="1"/>
</dbReference>
<reference evidence="4" key="1">
    <citation type="submission" date="2025-08" db="UniProtKB">
        <authorList>
            <consortium name="RefSeq"/>
        </authorList>
    </citation>
    <scope>IDENTIFICATION</scope>
    <source>
        <tissue evidence="4">Gonads</tissue>
    </source>
</reference>
<evidence type="ECO:0000313" key="3">
    <source>
        <dbReference type="Proteomes" id="UP000085678"/>
    </source>
</evidence>
<evidence type="ECO:0000259" key="2">
    <source>
        <dbReference type="Pfam" id="PF00085"/>
    </source>
</evidence>
<protein>
    <recommendedName>
        <fullName evidence="1">Thioredoxin domain-containing protein 9</fullName>
    </recommendedName>
</protein>
<dbReference type="PANTHER" id="PTHR21148">
    <property type="entry name" value="THIOREDOXIN DOMAIN-CONTAINING PROTEIN 9"/>
    <property type="match status" value="1"/>
</dbReference>
<dbReference type="STRING" id="7574.A0A1S3JA94"/>